<dbReference type="AlphaFoldDB" id="A0AA40NI34"/>
<dbReference type="PANTHER" id="PTHR37423">
    <property type="entry name" value="SOLUBLE LYTIC MUREIN TRANSGLYCOSYLASE-RELATED"/>
    <property type="match status" value="1"/>
</dbReference>
<accession>A0AA40NI34</accession>
<dbReference type="RefSeq" id="WP_057064377.1">
    <property type="nucleotide sequence ID" value="NZ_LJEB01000087.1"/>
</dbReference>
<dbReference type="InterPro" id="IPR023346">
    <property type="entry name" value="Lysozyme-like_dom_sf"/>
</dbReference>
<dbReference type="Gene3D" id="1.10.530.10">
    <property type="match status" value="1"/>
</dbReference>
<dbReference type="SUPFAM" id="SSF53955">
    <property type="entry name" value="Lysozyme-like"/>
    <property type="match status" value="1"/>
</dbReference>
<sequence>MAGDQLPVLTLDIDESKIAALNEISEKFKAAFSIGPGGISINNVPQLNQPVKKEPAPAGEAEESRQRDEKGRFLPVNNSSLTDKYRQQQNKPNKNAEGDKFLKSLGKTARGTLKTFGLINKTLGVTSLVLKKLFTTTVTWGARIAAIGGGGLFGYGFLAHRATEQYKSAQGLGVSTGEMQAANNVYGSRFSNTGNLLQALAAAQNDPTNPQYAGLMSLGINPQDGAAANLPKLLEGVSSLLKQYKGTGVSQAVLKGYGLDGVIDVATANQVLANSDRLPQLNKQFSDQSQRLDRDLGSGTQQSYQDLSARFLDNASRIGNTFLKTLARFNGPISRISDNLTASIEKFLNGRNGQALFDTLANGLEKLGNWLGSDEFQTDLDSFSKAVKRIAQAIGAAIDWLAGYGIKTPTSDDEARNRSSFDVSRTKEELAKKGQTPQQAADENGGALGFLKAVGNTTLGLLTGGNVTIDGIEERWKSGGWNGYKNDLIKSVSATNDNAGLPRGLLPAVADTESSWNPKAFNSTSGAAGLFQFMSDTGNRYGLSAQERYDPEKSATAAAQYFQDNLKRYGGDIAKSLAQYNGGNAAVTSDGNLSLKKETVDYLLKILPQVQGGLEQHPGLRQKLETASSTLAQGGKSDRATIDLQIAQVPGSDISAQVKGIYVTPR</sequence>
<reference evidence="5" key="1">
    <citation type="submission" date="2015-09" db="EMBL/GenBank/DDBJ databases">
        <title>Prevalence of NDMs in South Africa.</title>
        <authorList>
            <person name="Osei Sekyere J."/>
            <person name="Govinden U."/>
            <person name="Essack S."/>
            <person name="Haldorsen B."/>
            <person name="Samuelsen O."/>
            <person name="Aasnaes B."/>
            <person name="Sundsfjord A."/>
        </authorList>
    </citation>
    <scope>NUCLEOTIDE SEQUENCE [LARGE SCALE GENOMIC DNA]</scope>
    <source>
        <strain evidence="5">ST62:944112508</strain>
    </source>
</reference>
<dbReference type="Pfam" id="PF01464">
    <property type="entry name" value="SLT"/>
    <property type="match status" value="1"/>
</dbReference>
<dbReference type="PANTHER" id="PTHR37423:SF2">
    <property type="entry name" value="MEMBRANE-BOUND LYTIC MUREIN TRANSGLYCOSYLASE C"/>
    <property type="match status" value="1"/>
</dbReference>
<evidence type="ECO:0000259" key="3">
    <source>
        <dbReference type="Pfam" id="PF01464"/>
    </source>
</evidence>
<proteinExistence type="inferred from homology"/>
<feature type="compositionally biased region" description="Polar residues" evidence="2">
    <location>
        <begin position="76"/>
        <end position="93"/>
    </location>
</feature>
<feature type="domain" description="Transglycosylase SLT" evidence="3">
    <location>
        <begin position="496"/>
        <end position="594"/>
    </location>
</feature>
<gene>
    <name evidence="4" type="ORF">AN672_18730</name>
</gene>
<comment type="similarity">
    <text evidence="1">Belongs to the transglycosylase Slt family.</text>
</comment>
<dbReference type="InterPro" id="IPR008258">
    <property type="entry name" value="Transglycosylase_SLT_dom_1"/>
</dbReference>
<name>A0AA40NI34_CITFR</name>
<dbReference type="Proteomes" id="UP000050520">
    <property type="component" value="Unassembled WGS sequence"/>
</dbReference>
<evidence type="ECO:0000256" key="1">
    <source>
        <dbReference type="ARBA" id="ARBA00007734"/>
    </source>
</evidence>
<organism evidence="4 5">
    <name type="scientific">Citrobacter freundii</name>
    <dbReference type="NCBI Taxonomy" id="546"/>
    <lineage>
        <taxon>Bacteria</taxon>
        <taxon>Pseudomonadati</taxon>
        <taxon>Pseudomonadota</taxon>
        <taxon>Gammaproteobacteria</taxon>
        <taxon>Enterobacterales</taxon>
        <taxon>Enterobacteriaceae</taxon>
        <taxon>Citrobacter</taxon>
        <taxon>Citrobacter freundii complex</taxon>
    </lineage>
</organism>
<feature type="region of interest" description="Disordered" evidence="2">
    <location>
        <begin position="43"/>
        <end position="100"/>
    </location>
</feature>
<feature type="compositionally biased region" description="Basic and acidic residues" evidence="2">
    <location>
        <begin position="62"/>
        <end position="72"/>
    </location>
</feature>
<evidence type="ECO:0000313" key="4">
    <source>
        <dbReference type="EMBL" id="KPR53942.1"/>
    </source>
</evidence>
<comment type="caution">
    <text evidence="4">The sequence shown here is derived from an EMBL/GenBank/DDBJ whole genome shotgun (WGS) entry which is preliminary data.</text>
</comment>
<evidence type="ECO:0000313" key="5">
    <source>
        <dbReference type="Proteomes" id="UP000050520"/>
    </source>
</evidence>
<dbReference type="EMBL" id="LJEB01000087">
    <property type="protein sequence ID" value="KPR53942.1"/>
    <property type="molecule type" value="Genomic_DNA"/>
</dbReference>
<reference evidence="4 5" key="2">
    <citation type="journal article" date="2017" name="PLoS ONE">
        <title>Genomic and phenotypic characterisation of fluoroquinolone resistance mechanisms in Enterobacteriaceae in Durban, South Africa.</title>
        <authorList>
            <person name="Osei Sekyere J."/>
            <person name="Amoako D.G."/>
        </authorList>
    </citation>
    <scope>NUCLEOTIDE SEQUENCE [LARGE SCALE GENOMIC DNA]</scope>
    <source>
        <strain evidence="4 5">ST62:944112508</strain>
    </source>
</reference>
<protein>
    <submittedName>
        <fullName evidence="4">Lytic transglycosylase</fullName>
    </submittedName>
</protein>
<evidence type="ECO:0000256" key="2">
    <source>
        <dbReference type="SAM" id="MobiDB-lite"/>
    </source>
</evidence>